<dbReference type="InterPro" id="IPR052214">
    <property type="entry name" value="DAG_Lipase-Related"/>
</dbReference>
<name>A0A7R9ZAK0_9STRA</name>
<keyword evidence="11" id="KW-0443">Lipid metabolism</keyword>
<feature type="transmembrane region" description="Helical" evidence="15">
    <location>
        <begin position="994"/>
        <end position="1015"/>
    </location>
</feature>
<comment type="catalytic activity">
    <reaction evidence="13">
        <text>a 1,2-diacyl-sn-glycerol + H2O = a 2-acylglycerol + a fatty acid + H(+)</text>
        <dbReference type="Rhea" id="RHEA:33275"/>
        <dbReference type="ChEBI" id="CHEBI:15377"/>
        <dbReference type="ChEBI" id="CHEBI:15378"/>
        <dbReference type="ChEBI" id="CHEBI:17389"/>
        <dbReference type="ChEBI" id="CHEBI:17815"/>
        <dbReference type="ChEBI" id="CHEBI:28868"/>
        <dbReference type="EC" id="3.1.1.116"/>
    </reaction>
    <physiologicalReaction direction="left-to-right" evidence="13">
        <dbReference type="Rhea" id="RHEA:33276"/>
    </physiologicalReaction>
</comment>
<evidence type="ECO:0000256" key="9">
    <source>
        <dbReference type="ARBA" id="ARBA00022963"/>
    </source>
</evidence>
<dbReference type="EC" id="3.1.1.116" evidence="14"/>
<keyword evidence="3" id="KW-1003">Cell membrane</keyword>
<keyword evidence="10 15" id="KW-1133">Transmembrane helix</keyword>
<evidence type="ECO:0000256" key="3">
    <source>
        <dbReference type="ARBA" id="ARBA00022475"/>
    </source>
</evidence>
<evidence type="ECO:0000256" key="4">
    <source>
        <dbReference type="ARBA" id="ARBA00022553"/>
    </source>
</evidence>
<organism evidence="17">
    <name type="scientific">Pseudictyota dubia</name>
    <dbReference type="NCBI Taxonomy" id="2749911"/>
    <lineage>
        <taxon>Eukaryota</taxon>
        <taxon>Sar</taxon>
        <taxon>Stramenopiles</taxon>
        <taxon>Ochrophyta</taxon>
        <taxon>Bacillariophyta</taxon>
        <taxon>Mediophyceae</taxon>
        <taxon>Biddulphiophycidae</taxon>
        <taxon>Eupodiscales</taxon>
        <taxon>Odontellaceae</taxon>
        <taxon>Pseudictyota</taxon>
    </lineage>
</organism>
<dbReference type="CDD" id="cd00519">
    <property type="entry name" value="Lipase_3"/>
    <property type="match status" value="1"/>
</dbReference>
<feature type="transmembrane region" description="Helical" evidence="15">
    <location>
        <begin position="958"/>
        <end position="982"/>
    </location>
</feature>
<dbReference type="Pfam" id="PF01764">
    <property type="entry name" value="Lipase_3"/>
    <property type="match status" value="1"/>
</dbReference>
<dbReference type="EMBL" id="HBED01026870">
    <property type="protein sequence ID" value="CAD8314639.1"/>
    <property type="molecule type" value="Transcribed_RNA"/>
</dbReference>
<evidence type="ECO:0000256" key="1">
    <source>
        <dbReference type="ARBA" id="ARBA00001913"/>
    </source>
</evidence>
<dbReference type="Gene3D" id="3.40.50.1820">
    <property type="entry name" value="alpha/beta hydrolase"/>
    <property type="match status" value="1"/>
</dbReference>
<evidence type="ECO:0000256" key="10">
    <source>
        <dbReference type="ARBA" id="ARBA00022989"/>
    </source>
</evidence>
<keyword evidence="8" id="KW-0106">Calcium</keyword>
<reference evidence="17" key="1">
    <citation type="submission" date="2021-01" db="EMBL/GenBank/DDBJ databases">
        <authorList>
            <person name="Corre E."/>
            <person name="Pelletier E."/>
            <person name="Niang G."/>
            <person name="Scheremetjew M."/>
            <person name="Finn R."/>
            <person name="Kale V."/>
            <person name="Holt S."/>
            <person name="Cochrane G."/>
            <person name="Meng A."/>
            <person name="Brown T."/>
            <person name="Cohen L."/>
        </authorList>
    </citation>
    <scope>NUCLEOTIDE SEQUENCE</scope>
    <source>
        <strain evidence="17">CCMP147</strain>
    </source>
</reference>
<dbReference type="GO" id="GO:0016298">
    <property type="term" value="F:lipase activity"/>
    <property type="evidence" value="ECO:0007669"/>
    <property type="project" value="TreeGrafter"/>
</dbReference>
<accession>A0A7R9ZAK0</accession>
<dbReference type="SUPFAM" id="SSF53474">
    <property type="entry name" value="alpha/beta-Hydrolases"/>
    <property type="match status" value="1"/>
</dbReference>
<keyword evidence="9" id="KW-0442">Lipid degradation</keyword>
<dbReference type="GO" id="GO:0005886">
    <property type="term" value="C:plasma membrane"/>
    <property type="evidence" value="ECO:0007669"/>
    <property type="project" value="UniProtKB-SubCell"/>
</dbReference>
<feature type="transmembrane region" description="Helical" evidence="15">
    <location>
        <begin position="95"/>
        <end position="120"/>
    </location>
</feature>
<evidence type="ECO:0000256" key="2">
    <source>
        <dbReference type="ARBA" id="ARBA00004651"/>
    </source>
</evidence>
<gene>
    <name evidence="17" type="ORF">TDUB1175_LOCUS13428</name>
</gene>
<protein>
    <recommendedName>
        <fullName evidence="14">sn-1-specific diacylglycerol lipase</fullName>
        <ecNumber evidence="14">3.1.1.116</ecNumber>
    </recommendedName>
</protein>
<dbReference type="PANTHER" id="PTHR45792">
    <property type="entry name" value="DIACYLGLYCEROL LIPASE HOMOLOG-RELATED"/>
    <property type="match status" value="1"/>
</dbReference>
<dbReference type="InterPro" id="IPR002921">
    <property type="entry name" value="Fungal_lipase-type"/>
</dbReference>
<evidence type="ECO:0000256" key="14">
    <source>
        <dbReference type="ARBA" id="ARBA00026104"/>
    </source>
</evidence>
<evidence type="ECO:0000313" key="17">
    <source>
        <dbReference type="EMBL" id="CAD8314639.1"/>
    </source>
</evidence>
<dbReference type="GO" id="GO:0016042">
    <property type="term" value="P:lipid catabolic process"/>
    <property type="evidence" value="ECO:0007669"/>
    <property type="project" value="UniProtKB-KW"/>
</dbReference>
<dbReference type="GO" id="GO:0046872">
    <property type="term" value="F:metal ion binding"/>
    <property type="evidence" value="ECO:0007669"/>
    <property type="project" value="UniProtKB-KW"/>
</dbReference>
<evidence type="ECO:0000256" key="15">
    <source>
        <dbReference type="SAM" id="Phobius"/>
    </source>
</evidence>
<dbReference type="AlphaFoldDB" id="A0A7R9ZAK0"/>
<sequence>MPSMHIFRRVQTKPFGSDDLHLVCVLFGIFRVLQLICIAIIWLWLVVRKYRGDASGNRPRYCDEFRDGGRLLVPSRNSTEPSDEVHGGKDGKKWLFSYVTSSFAYVVMDMALLVAIWKAASVGTPTQPFGREKFLRPILRFRIVFMNIFLVGLVVIGILMVYFNREDNYGCNYDDDILKGWYKDALAFDASDSDGKDQVSVFSTLYEETEGTTDFEDTGWYVLFCVILVIQALELLVWPGIITKKTLRWIKSHDGYQRSSTTRRAAFGETLLGGCLHCCGIFCCFRTGGRELGADMRGQLKDSVEAMLDFFNHGGTLNIVLSDLYVSLRMLARVQRERKHDCVGKMLKLMESAKTESGLDLIIPDTVKATTRYVGDIPSEADASIDTFITARDGYEEEDRPVLKDFSRGGSVFALQIEGDEPHYQMKSRSIVSPSEKDDRIVMKEAAHFIKHSSAIYDDLPEFVYEQRWRRICGFPLPLRLVDQSQCSLDEGIELDEIGFNKTSAVYLQPENGIAKTPYSVLIDKEWETVILTIRGTASFEDIVIDLQLTPSKMDGVGKRCGFDGTDQFCHRGVITRCRWLYDDLERHGILDELLLGEKPRCPNHRLVITGHSLGAGCASVLSLMLRQRFPALQCYAFCPPGGLLTKRLAEVCEDFVISVINDTDIIPRMSHDNLERLRDEAFEVLARIKVSKFNMIRVLRRPCNDRYLADQNAKLLFPVDEIPNTTEFYAGLETFKAMKKTQREHGKAVRVPLFPPGKIMYLVKTNHLLALGFRTMKNKYTPQWAEKTDFNEILLAPTVGNDHSVDVVEENLSSLMRSYTGDESVAFSPENENEGEIDDTDRLHGEDFLVLENNFVCCSLPQGTHSLIPALLSTAAIVLTGLSNNWCAFVSRSTWVTTDGLDICKEKLPDHQGLGVSTGLWSYLEKVHDGSGPQDSQASYRDSGQCLAFPQNFTPDAFLLASRICATFCAFVGSVTLTIFWFSACYSFRPKSWYTLTAFSLLASLLQGLVFLYFHSDFCTKSEVTYAGCTVTTQSTCSFDWGAKVGVAASALWFCTAVAAAHCGQAIGRNMPFSLKYARKISRRFKKKTQGIRRSLRHGIRRG</sequence>
<comment type="subcellular location">
    <subcellularLocation>
        <location evidence="2">Cell membrane</location>
        <topology evidence="2">Multi-pass membrane protein</topology>
    </subcellularLocation>
</comment>
<evidence type="ECO:0000256" key="8">
    <source>
        <dbReference type="ARBA" id="ARBA00022837"/>
    </source>
</evidence>
<feature type="domain" description="Fungal lipase-type" evidence="16">
    <location>
        <begin position="532"/>
        <end position="672"/>
    </location>
</feature>
<dbReference type="InterPro" id="IPR029058">
    <property type="entry name" value="AB_hydrolase_fold"/>
</dbReference>
<comment type="cofactor">
    <cofactor evidence="1">
        <name>Ca(2+)</name>
        <dbReference type="ChEBI" id="CHEBI:29108"/>
    </cofactor>
</comment>
<evidence type="ECO:0000256" key="12">
    <source>
        <dbReference type="ARBA" id="ARBA00023136"/>
    </source>
</evidence>
<evidence type="ECO:0000256" key="13">
    <source>
        <dbReference type="ARBA" id="ARBA00024531"/>
    </source>
</evidence>
<keyword evidence="12 15" id="KW-0472">Membrane</keyword>
<keyword evidence="7" id="KW-0378">Hydrolase</keyword>
<evidence type="ECO:0000256" key="11">
    <source>
        <dbReference type="ARBA" id="ARBA00023098"/>
    </source>
</evidence>
<keyword evidence="4" id="KW-0597">Phosphoprotein</keyword>
<dbReference type="PANTHER" id="PTHR45792:SF8">
    <property type="entry name" value="DIACYLGLYCEROL LIPASE-ALPHA"/>
    <property type="match status" value="1"/>
</dbReference>
<proteinExistence type="predicted"/>
<keyword evidence="5 15" id="KW-0812">Transmembrane</keyword>
<evidence type="ECO:0000256" key="7">
    <source>
        <dbReference type="ARBA" id="ARBA00022801"/>
    </source>
</evidence>
<evidence type="ECO:0000256" key="5">
    <source>
        <dbReference type="ARBA" id="ARBA00022692"/>
    </source>
</evidence>
<keyword evidence="6" id="KW-0479">Metal-binding</keyword>
<feature type="transmembrane region" description="Helical" evidence="15">
    <location>
        <begin position="20"/>
        <end position="45"/>
    </location>
</feature>
<evidence type="ECO:0000256" key="6">
    <source>
        <dbReference type="ARBA" id="ARBA00022723"/>
    </source>
</evidence>
<feature type="transmembrane region" description="Helical" evidence="15">
    <location>
        <begin position="141"/>
        <end position="163"/>
    </location>
</feature>
<feature type="transmembrane region" description="Helical" evidence="15">
    <location>
        <begin position="220"/>
        <end position="242"/>
    </location>
</feature>
<evidence type="ECO:0000259" key="16">
    <source>
        <dbReference type="Pfam" id="PF01764"/>
    </source>
</evidence>